<dbReference type="PROSITE" id="PS50972">
    <property type="entry name" value="PTERIN_BINDING"/>
    <property type="match status" value="1"/>
</dbReference>
<dbReference type="GeneID" id="31677245"/>
<comment type="pathway">
    <text evidence="3">Cofactor biosynthesis; tetrahydrofolate biosynthesis; 7,8-dihydrofolate from 2-amino-4-hydroxy-6-hydroxymethyl-7,8-dihydropteridine diphosphate and 4-aminobenzoate: step 1/2.</text>
</comment>
<dbReference type="Gene3D" id="3.20.20.20">
    <property type="entry name" value="Dihydropteroate synthase-like"/>
    <property type="match status" value="1"/>
</dbReference>
<dbReference type="GO" id="GO:0046654">
    <property type="term" value="P:tetrahydrofolate biosynthetic process"/>
    <property type="evidence" value="ECO:0007669"/>
    <property type="project" value="TreeGrafter"/>
</dbReference>
<dbReference type="InterPro" id="IPR006390">
    <property type="entry name" value="DHP_synth_dom"/>
</dbReference>
<dbReference type="NCBIfam" id="TIGR01496">
    <property type="entry name" value="DHPS"/>
    <property type="match status" value="1"/>
</dbReference>
<sequence>MELIFPDSINKNYLNIYEESENGKIVIEGKKYTFSSVKFEKSILKEFYIKNHIFEGYEDEISAKAENKITNKKSLIMGILNATPDSFFEGSRISNKEIVDSMLDAKPDIIDIGGESTRPGSKMVDPETEFNRIKDVLEYIKSCSNIPVSVDSRHLYTISRAMEYGIEYINDISGFSDPGMIDIAAGSNVKCIVMHMRGNPENMGEYTDYDNLYFQLNRYFYNRADEMVKKGINPENIILDPGIGFAKDFNGNMDILSSPWSFFIGFDTLFGTSRKGFIGKITGSTVKERLGGTIASSIYLNSNGVDILRVHDVRENRDAINMYNYIKGYIKDY</sequence>
<dbReference type="Pfam" id="PF00809">
    <property type="entry name" value="Pterin_bind"/>
    <property type="match status" value="1"/>
</dbReference>
<dbReference type="GO" id="GO:0004156">
    <property type="term" value="F:dihydropteroate synthase activity"/>
    <property type="evidence" value="ECO:0007669"/>
    <property type="project" value="UniProtKB-EC"/>
</dbReference>
<dbReference type="PANTHER" id="PTHR20941">
    <property type="entry name" value="FOLATE SYNTHESIS PROTEINS"/>
    <property type="match status" value="1"/>
</dbReference>
<dbReference type="Proteomes" id="UP000192050">
    <property type="component" value="Chromosome"/>
</dbReference>
<dbReference type="CDD" id="cd00739">
    <property type="entry name" value="DHPS"/>
    <property type="match status" value="1"/>
</dbReference>
<evidence type="ECO:0000256" key="2">
    <source>
        <dbReference type="ARBA" id="ARBA00001946"/>
    </source>
</evidence>
<keyword evidence="7" id="KW-0460">Magnesium</keyword>
<dbReference type="STRING" id="74969.FAD_1754"/>
<accession>A0A1V0N635</accession>
<dbReference type="RefSeq" id="WP_009886896.1">
    <property type="nucleotide sequence ID" value="NZ_CP015363.1"/>
</dbReference>
<dbReference type="KEGG" id="fai:FAD_1754"/>
<dbReference type="GeneID" id="16025029"/>
<keyword evidence="6" id="KW-0479">Metal-binding</keyword>
<name>A0A1V0N635_9ARCH</name>
<dbReference type="AlphaFoldDB" id="A0A1V0N635"/>
<evidence type="ECO:0000256" key="3">
    <source>
        <dbReference type="ARBA" id="ARBA00004763"/>
    </source>
</evidence>
<keyword evidence="12" id="KW-1185">Reference proteome</keyword>
<dbReference type="GO" id="GO:0005829">
    <property type="term" value="C:cytosol"/>
    <property type="evidence" value="ECO:0007669"/>
    <property type="project" value="TreeGrafter"/>
</dbReference>
<comment type="catalytic activity">
    <reaction evidence="1">
        <text>(7,8-dihydropterin-6-yl)methyl diphosphate + 4-aminobenzoate = 7,8-dihydropteroate + diphosphate</text>
        <dbReference type="Rhea" id="RHEA:19949"/>
        <dbReference type="ChEBI" id="CHEBI:17836"/>
        <dbReference type="ChEBI" id="CHEBI:17839"/>
        <dbReference type="ChEBI" id="CHEBI:33019"/>
        <dbReference type="ChEBI" id="CHEBI:72950"/>
        <dbReference type="EC" id="2.5.1.15"/>
    </reaction>
</comment>
<keyword evidence="5 11" id="KW-0808">Transferase</keyword>
<evidence type="ECO:0000256" key="1">
    <source>
        <dbReference type="ARBA" id="ARBA00000012"/>
    </source>
</evidence>
<dbReference type="EC" id="2.5.1.15" evidence="4"/>
<keyword evidence="8" id="KW-0289">Folate biosynthesis</keyword>
<dbReference type="EMBL" id="JABGBP010000319">
    <property type="protein sequence ID" value="NOL60872.1"/>
    <property type="molecule type" value="Genomic_DNA"/>
</dbReference>
<reference evidence="10 12" key="1">
    <citation type="submission" date="2011-10" db="EMBL/GenBank/DDBJ databases">
        <title>Metabolic and evolutionary patterns in the extreme acidophile Ferroplasma acidiphilum.</title>
        <authorList>
            <person name="Golyshina O.V."/>
            <person name="Kozyavkin S.A."/>
            <person name="Tatusov R.L."/>
            <person name="Slesarev A.I."/>
            <person name="Golyshin P.N."/>
        </authorList>
    </citation>
    <scope>NUCLEOTIDE SEQUENCE [LARGE SCALE GENOMIC DNA]</scope>
    <source>
        <strain evidence="10">Berkeley</strain>
        <strain evidence="12">Y</strain>
    </source>
</reference>
<dbReference type="GO" id="GO:0046872">
    <property type="term" value="F:metal ion binding"/>
    <property type="evidence" value="ECO:0007669"/>
    <property type="project" value="UniProtKB-KW"/>
</dbReference>
<evidence type="ECO:0000256" key="8">
    <source>
        <dbReference type="ARBA" id="ARBA00022909"/>
    </source>
</evidence>
<reference evidence="11 13" key="2">
    <citation type="submission" date="2020-05" db="EMBL/GenBank/DDBJ databases">
        <authorList>
            <person name="Zhang R."/>
        </authorList>
    </citation>
    <scope>NUCLEOTIDE SEQUENCE [LARGE SCALE GENOMIC DNA]</scope>
    <source>
        <strain evidence="11 13">DSM 28986</strain>
    </source>
</reference>
<gene>
    <name evidence="11" type="primary">folP</name>
    <name evidence="10" type="ORF">FAD_1754</name>
    <name evidence="11" type="ORF">HLB00_08550</name>
</gene>
<dbReference type="InterPro" id="IPR000489">
    <property type="entry name" value="Pterin-binding_dom"/>
</dbReference>
<dbReference type="EMBL" id="CP015363">
    <property type="protein sequence ID" value="ARD85593.1"/>
    <property type="molecule type" value="Genomic_DNA"/>
</dbReference>
<evidence type="ECO:0000256" key="6">
    <source>
        <dbReference type="ARBA" id="ARBA00022723"/>
    </source>
</evidence>
<dbReference type="Proteomes" id="UP000546917">
    <property type="component" value="Unassembled WGS sequence"/>
</dbReference>
<comment type="cofactor">
    <cofactor evidence="2">
        <name>Mg(2+)</name>
        <dbReference type="ChEBI" id="CHEBI:18420"/>
    </cofactor>
</comment>
<protein>
    <recommendedName>
        <fullName evidence="4">dihydropteroate synthase</fullName>
        <ecNumber evidence="4">2.5.1.15</ecNumber>
    </recommendedName>
</protein>
<proteinExistence type="predicted"/>
<evidence type="ECO:0000313" key="11">
    <source>
        <dbReference type="EMBL" id="NOL60872.1"/>
    </source>
</evidence>
<dbReference type="InterPro" id="IPR045031">
    <property type="entry name" value="DHP_synth-like"/>
</dbReference>
<organism evidence="10 12">
    <name type="scientific">Ferroplasma acidiphilum</name>
    <dbReference type="NCBI Taxonomy" id="74969"/>
    <lineage>
        <taxon>Archaea</taxon>
        <taxon>Methanobacteriati</taxon>
        <taxon>Thermoplasmatota</taxon>
        <taxon>Thermoplasmata</taxon>
        <taxon>Thermoplasmatales</taxon>
        <taxon>Ferroplasmaceae</taxon>
        <taxon>Ferroplasma</taxon>
    </lineage>
</organism>
<dbReference type="SUPFAM" id="SSF51717">
    <property type="entry name" value="Dihydropteroate synthetase-like"/>
    <property type="match status" value="1"/>
</dbReference>
<evidence type="ECO:0000313" key="12">
    <source>
        <dbReference type="Proteomes" id="UP000192050"/>
    </source>
</evidence>
<evidence type="ECO:0000259" key="9">
    <source>
        <dbReference type="PROSITE" id="PS50972"/>
    </source>
</evidence>
<evidence type="ECO:0000313" key="10">
    <source>
        <dbReference type="EMBL" id="ARD85593.1"/>
    </source>
</evidence>
<evidence type="ECO:0000313" key="13">
    <source>
        <dbReference type="Proteomes" id="UP000546917"/>
    </source>
</evidence>
<dbReference type="PANTHER" id="PTHR20941:SF1">
    <property type="entry name" value="FOLIC ACID SYNTHESIS PROTEIN FOL1"/>
    <property type="match status" value="1"/>
</dbReference>
<evidence type="ECO:0000256" key="7">
    <source>
        <dbReference type="ARBA" id="ARBA00022842"/>
    </source>
</evidence>
<dbReference type="OrthoDB" id="371861at2157"/>
<feature type="domain" description="Pterin-binding" evidence="9">
    <location>
        <begin position="74"/>
        <end position="321"/>
    </location>
</feature>
<evidence type="ECO:0000256" key="5">
    <source>
        <dbReference type="ARBA" id="ARBA00022679"/>
    </source>
</evidence>
<evidence type="ECO:0000256" key="4">
    <source>
        <dbReference type="ARBA" id="ARBA00012458"/>
    </source>
</evidence>
<dbReference type="InterPro" id="IPR011005">
    <property type="entry name" value="Dihydropteroate_synth-like_sf"/>
</dbReference>
<dbReference type="GO" id="GO:0046656">
    <property type="term" value="P:folic acid biosynthetic process"/>
    <property type="evidence" value="ECO:0007669"/>
    <property type="project" value="UniProtKB-KW"/>
</dbReference>